<keyword evidence="3 6" id="KW-0949">S-adenosyl-L-methionine</keyword>
<dbReference type="PRINTS" id="PR01549">
    <property type="entry name" value="AUTOINDCRSYN"/>
</dbReference>
<protein>
    <recommendedName>
        <fullName evidence="6">Acyl-homoserine-lactone synthase</fullName>
        <ecNumber evidence="6">2.3.1.184</ecNumber>
    </recommendedName>
    <alternativeName>
        <fullName evidence="6">Autoinducer synthesis protein</fullName>
    </alternativeName>
</protein>
<dbReference type="InterPro" id="IPR016181">
    <property type="entry name" value="Acyl_CoA_acyltransferase"/>
</dbReference>
<organism evidence="8 9">
    <name type="scientific">Novosphingobium anseongense</name>
    <dbReference type="NCBI Taxonomy" id="3133436"/>
    <lineage>
        <taxon>Bacteria</taxon>
        <taxon>Pseudomonadati</taxon>
        <taxon>Pseudomonadota</taxon>
        <taxon>Alphaproteobacteria</taxon>
        <taxon>Sphingomonadales</taxon>
        <taxon>Sphingomonadaceae</taxon>
        <taxon>Novosphingobium</taxon>
    </lineage>
</organism>
<keyword evidence="1 5" id="KW-0673">Quorum sensing</keyword>
<evidence type="ECO:0000256" key="6">
    <source>
        <dbReference type="RuleBase" id="RU361135"/>
    </source>
</evidence>
<dbReference type="Pfam" id="PF00765">
    <property type="entry name" value="Autoind_synth"/>
    <property type="match status" value="1"/>
</dbReference>
<evidence type="ECO:0000256" key="4">
    <source>
        <dbReference type="ARBA" id="ARBA00022929"/>
    </source>
</evidence>
<comment type="similarity">
    <text evidence="5 6">Belongs to the autoinducer synthase family.</text>
</comment>
<evidence type="ECO:0000313" key="8">
    <source>
        <dbReference type="EMBL" id="MEJ5979134.1"/>
    </source>
</evidence>
<evidence type="ECO:0000256" key="3">
    <source>
        <dbReference type="ARBA" id="ARBA00022691"/>
    </source>
</evidence>
<dbReference type="Proteomes" id="UP001361239">
    <property type="component" value="Unassembled WGS sequence"/>
</dbReference>
<dbReference type="SUPFAM" id="SSF55729">
    <property type="entry name" value="Acyl-CoA N-acyltransferases (Nat)"/>
    <property type="match status" value="1"/>
</dbReference>
<accession>A0ABU8S1I0</accession>
<sequence>MPVHKLDQMSEAEGPLLREMFEARKRVFVDMLKWDVPVLAGTWELDHFDDEQATYIIIGDGRGGHLASARLLKTTRPHLLDQLYPMLVEGPIPTGPDTREITRFCIDPRQRAPERRQARDMLVSALAEHALAAGIARYTGVAEIGWYNQIAAFGWDCEALGTPMVLGGRMLAAMIIAIDEHTPARLHANGIWAETGTEPGTPPPAFHRPEQRA</sequence>
<gene>
    <name evidence="8" type="ORF">WG901_20950</name>
</gene>
<keyword evidence="2 6" id="KW-0808">Transferase</keyword>
<dbReference type="Gene3D" id="3.40.630.30">
    <property type="match status" value="1"/>
</dbReference>
<comment type="caution">
    <text evidence="8">The sequence shown here is derived from an EMBL/GenBank/DDBJ whole genome shotgun (WGS) entry which is preliminary data.</text>
</comment>
<dbReference type="PANTHER" id="PTHR39322">
    <property type="entry name" value="ACYL-HOMOSERINE-LACTONE SYNTHASE"/>
    <property type="match status" value="1"/>
</dbReference>
<dbReference type="RefSeq" id="WP_339589069.1">
    <property type="nucleotide sequence ID" value="NZ_JBBHJZ010000005.1"/>
</dbReference>
<keyword evidence="9" id="KW-1185">Reference proteome</keyword>
<evidence type="ECO:0000256" key="1">
    <source>
        <dbReference type="ARBA" id="ARBA00022654"/>
    </source>
</evidence>
<dbReference type="EC" id="2.3.1.184" evidence="6"/>
<feature type="region of interest" description="Disordered" evidence="7">
    <location>
        <begin position="194"/>
        <end position="213"/>
    </location>
</feature>
<proteinExistence type="inferred from homology"/>
<name>A0ABU8S1I0_9SPHN</name>
<comment type="catalytic activity">
    <reaction evidence="6">
        <text>a fatty acyl-[ACP] + S-adenosyl-L-methionine = an N-acyl-L-homoserine lactone + S-methyl-5'-thioadenosine + holo-[ACP] + H(+)</text>
        <dbReference type="Rhea" id="RHEA:10096"/>
        <dbReference type="Rhea" id="RHEA-COMP:9685"/>
        <dbReference type="Rhea" id="RHEA-COMP:14125"/>
        <dbReference type="ChEBI" id="CHEBI:15378"/>
        <dbReference type="ChEBI" id="CHEBI:17509"/>
        <dbReference type="ChEBI" id="CHEBI:55474"/>
        <dbReference type="ChEBI" id="CHEBI:59789"/>
        <dbReference type="ChEBI" id="CHEBI:64479"/>
        <dbReference type="ChEBI" id="CHEBI:138651"/>
        <dbReference type="EC" id="2.3.1.184"/>
    </reaction>
</comment>
<dbReference type="InterPro" id="IPR001690">
    <property type="entry name" value="Autoind_synthase"/>
</dbReference>
<dbReference type="EMBL" id="JBBHJZ010000005">
    <property type="protein sequence ID" value="MEJ5979134.1"/>
    <property type="molecule type" value="Genomic_DNA"/>
</dbReference>
<dbReference type="PANTHER" id="PTHR39322:SF1">
    <property type="entry name" value="ISOVALERYL-HOMOSERINE LACTONE SYNTHASE"/>
    <property type="match status" value="1"/>
</dbReference>
<reference evidence="8 9" key="1">
    <citation type="submission" date="2024-03" db="EMBL/GenBank/DDBJ databases">
        <authorList>
            <person name="Jo J.-H."/>
        </authorList>
    </citation>
    <scope>NUCLEOTIDE SEQUENCE [LARGE SCALE GENOMIC DNA]</scope>
    <source>
        <strain evidence="8 9">PS1R-30</strain>
    </source>
</reference>
<dbReference type="PROSITE" id="PS51187">
    <property type="entry name" value="AUTOINDUCER_SYNTH_2"/>
    <property type="match status" value="1"/>
</dbReference>
<evidence type="ECO:0000256" key="5">
    <source>
        <dbReference type="PROSITE-ProRule" id="PRU00533"/>
    </source>
</evidence>
<evidence type="ECO:0000256" key="2">
    <source>
        <dbReference type="ARBA" id="ARBA00022679"/>
    </source>
</evidence>
<keyword evidence="4 5" id="KW-0071">Autoinducer synthesis</keyword>
<evidence type="ECO:0000256" key="7">
    <source>
        <dbReference type="SAM" id="MobiDB-lite"/>
    </source>
</evidence>
<evidence type="ECO:0000313" key="9">
    <source>
        <dbReference type="Proteomes" id="UP001361239"/>
    </source>
</evidence>